<dbReference type="Proteomes" id="UP001610334">
    <property type="component" value="Unassembled WGS sequence"/>
</dbReference>
<dbReference type="PROSITE" id="PS00036">
    <property type="entry name" value="BZIP_BASIC"/>
    <property type="match status" value="1"/>
</dbReference>
<keyword evidence="5" id="KW-0539">Nucleus</keyword>
<protein>
    <recommendedName>
        <fullName evidence="7">BZIP domain-containing protein</fullName>
    </recommendedName>
</protein>
<dbReference type="InterPro" id="IPR046347">
    <property type="entry name" value="bZIP_sf"/>
</dbReference>
<feature type="region of interest" description="Disordered" evidence="6">
    <location>
        <begin position="18"/>
        <end position="47"/>
    </location>
</feature>
<gene>
    <name evidence="8" type="ORF">BJX63DRAFT_241235</name>
</gene>
<dbReference type="PANTHER" id="PTHR13044">
    <property type="entry name" value="ACTIVATING TRANSCRIPTION FACTOR ATF 4/5"/>
    <property type="match status" value="1"/>
</dbReference>
<comment type="caution">
    <text evidence="8">The sequence shown here is derived from an EMBL/GenBank/DDBJ whole genome shotgun (WGS) entry which is preliminary data.</text>
</comment>
<organism evidence="8 9">
    <name type="scientific">Aspergillus granulosus</name>
    <dbReference type="NCBI Taxonomy" id="176169"/>
    <lineage>
        <taxon>Eukaryota</taxon>
        <taxon>Fungi</taxon>
        <taxon>Dikarya</taxon>
        <taxon>Ascomycota</taxon>
        <taxon>Pezizomycotina</taxon>
        <taxon>Eurotiomycetes</taxon>
        <taxon>Eurotiomycetidae</taxon>
        <taxon>Eurotiales</taxon>
        <taxon>Aspergillaceae</taxon>
        <taxon>Aspergillus</taxon>
        <taxon>Aspergillus subgen. Nidulantes</taxon>
    </lineage>
</organism>
<dbReference type="EMBL" id="JBFXLT010000046">
    <property type="protein sequence ID" value="KAL2812641.1"/>
    <property type="molecule type" value="Genomic_DNA"/>
</dbReference>
<comment type="subcellular location">
    <subcellularLocation>
        <location evidence="1">Nucleus</location>
    </subcellularLocation>
</comment>
<keyword evidence="2" id="KW-0805">Transcription regulation</keyword>
<evidence type="ECO:0000313" key="9">
    <source>
        <dbReference type="Proteomes" id="UP001610334"/>
    </source>
</evidence>
<keyword evidence="4" id="KW-0804">Transcription</keyword>
<keyword evidence="9" id="KW-1185">Reference proteome</keyword>
<evidence type="ECO:0000256" key="4">
    <source>
        <dbReference type="ARBA" id="ARBA00023163"/>
    </source>
</evidence>
<feature type="domain" description="BZIP" evidence="7">
    <location>
        <begin position="135"/>
        <end position="198"/>
    </location>
</feature>
<proteinExistence type="predicted"/>
<dbReference type="PANTHER" id="PTHR13044:SF14">
    <property type="entry name" value="CRYPTOCEPHAL, ISOFORM A"/>
    <property type="match status" value="1"/>
</dbReference>
<evidence type="ECO:0000256" key="1">
    <source>
        <dbReference type="ARBA" id="ARBA00004123"/>
    </source>
</evidence>
<dbReference type="SMART" id="SM00338">
    <property type="entry name" value="BRLZ"/>
    <property type="match status" value="1"/>
</dbReference>
<feature type="compositionally biased region" description="Polar residues" evidence="6">
    <location>
        <begin position="18"/>
        <end position="30"/>
    </location>
</feature>
<dbReference type="PROSITE" id="PS50217">
    <property type="entry name" value="BZIP"/>
    <property type="match status" value="1"/>
</dbReference>
<accession>A0ABR4HAZ8</accession>
<reference evidence="8 9" key="1">
    <citation type="submission" date="2024-07" db="EMBL/GenBank/DDBJ databases">
        <title>Section-level genome sequencing and comparative genomics of Aspergillus sections Usti and Cavernicolus.</title>
        <authorList>
            <consortium name="Lawrence Berkeley National Laboratory"/>
            <person name="Nybo J.L."/>
            <person name="Vesth T.C."/>
            <person name="Theobald S."/>
            <person name="Frisvad J.C."/>
            <person name="Larsen T.O."/>
            <person name="Kjaerboelling I."/>
            <person name="Rothschild-Mancinelli K."/>
            <person name="Lyhne E.K."/>
            <person name="Kogle M.E."/>
            <person name="Barry K."/>
            <person name="Clum A."/>
            <person name="Na H."/>
            <person name="Ledsgaard L."/>
            <person name="Lin J."/>
            <person name="Lipzen A."/>
            <person name="Kuo A."/>
            <person name="Riley R."/>
            <person name="Mondo S."/>
            <person name="Labutti K."/>
            <person name="Haridas S."/>
            <person name="Pangalinan J."/>
            <person name="Salamov A.A."/>
            <person name="Simmons B.A."/>
            <person name="Magnuson J.K."/>
            <person name="Chen J."/>
            <person name="Drula E."/>
            <person name="Henrissat B."/>
            <person name="Wiebenga A."/>
            <person name="Lubbers R.J."/>
            <person name="Gomes A.C."/>
            <person name="Makela M.R."/>
            <person name="Stajich J."/>
            <person name="Grigoriev I.V."/>
            <person name="Mortensen U.H."/>
            <person name="De Vries R.P."/>
            <person name="Baker S.E."/>
            <person name="Andersen M.R."/>
        </authorList>
    </citation>
    <scope>NUCLEOTIDE SEQUENCE [LARGE SCALE GENOMIC DNA]</scope>
    <source>
        <strain evidence="8 9">CBS 588.65</strain>
    </source>
</reference>
<dbReference type="Gene3D" id="1.20.5.170">
    <property type="match status" value="1"/>
</dbReference>
<keyword evidence="3" id="KW-0238">DNA-binding</keyword>
<evidence type="ECO:0000256" key="6">
    <source>
        <dbReference type="SAM" id="MobiDB-lite"/>
    </source>
</evidence>
<sequence>MSHLAYFPSFDPHEGTYTTGRFTSSSNSTGLELATPPDSPSNDGLRRSLHCRAGIDGAPSNCDGPYSSVGGTMYHSPSATYHTAATSSDESLLFPSSIASAASSPDPAAFPLAQLVKFEEDETLFPSSNEQINPTDKGAKRRSQNREAQRRFRERKEQERFQLMTRLRGLTQELGLTKQKVHALEAENERLVMELDLLRPWHQNFMSIMMAVPGLEPTPTTNSKMYESLKT</sequence>
<evidence type="ECO:0000256" key="5">
    <source>
        <dbReference type="ARBA" id="ARBA00023242"/>
    </source>
</evidence>
<evidence type="ECO:0000313" key="8">
    <source>
        <dbReference type="EMBL" id="KAL2812641.1"/>
    </source>
</evidence>
<evidence type="ECO:0000256" key="3">
    <source>
        <dbReference type="ARBA" id="ARBA00023125"/>
    </source>
</evidence>
<feature type="compositionally biased region" description="Basic and acidic residues" evidence="6">
    <location>
        <begin position="144"/>
        <end position="157"/>
    </location>
</feature>
<evidence type="ECO:0000259" key="7">
    <source>
        <dbReference type="PROSITE" id="PS50217"/>
    </source>
</evidence>
<dbReference type="InterPro" id="IPR004827">
    <property type="entry name" value="bZIP"/>
</dbReference>
<name>A0ABR4HAZ8_9EURO</name>
<dbReference type="SUPFAM" id="SSF57959">
    <property type="entry name" value="Leucine zipper domain"/>
    <property type="match status" value="1"/>
</dbReference>
<dbReference type="CDD" id="cd14688">
    <property type="entry name" value="bZIP_YAP"/>
    <property type="match status" value="1"/>
</dbReference>
<evidence type="ECO:0000256" key="2">
    <source>
        <dbReference type="ARBA" id="ARBA00023015"/>
    </source>
</evidence>
<feature type="region of interest" description="Disordered" evidence="6">
    <location>
        <begin position="126"/>
        <end position="157"/>
    </location>
</feature>